<keyword evidence="2" id="KW-0472">Membrane</keyword>
<evidence type="ECO:0000256" key="1">
    <source>
        <dbReference type="SAM" id="MobiDB-lite"/>
    </source>
</evidence>
<accession>A0AAD7J445</accession>
<comment type="caution">
    <text evidence="3">The sequence shown here is derived from an EMBL/GenBank/DDBJ whole genome shotgun (WGS) entry which is preliminary data.</text>
</comment>
<feature type="compositionally biased region" description="Acidic residues" evidence="1">
    <location>
        <begin position="143"/>
        <end position="153"/>
    </location>
</feature>
<keyword evidence="4" id="KW-1185">Reference proteome</keyword>
<dbReference type="Proteomes" id="UP001215598">
    <property type="component" value="Unassembled WGS sequence"/>
</dbReference>
<keyword evidence="2" id="KW-0812">Transmembrane</keyword>
<evidence type="ECO:0000313" key="4">
    <source>
        <dbReference type="Proteomes" id="UP001215598"/>
    </source>
</evidence>
<feature type="compositionally biased region" description="Basic and acidic residues" evidence="1">
    <location>
        <begin position="131"/>
        <end position="142"/>
    </location>
</feature>
<feature type="region of interest" description="Disordered" evidence="1">
    <location>
        <begin position="124"/>
        <end position="188"/>
    </location>
</feature>
<feature type="transmembrane region" description="Helical" evidence="2">
    <location>
        <begin position="85"/>
        <end position="103"/>
    </location>
</feature>
<organism evidence="3 4">
    <name type="scientific">Mycena metata</name>
    <dbReference type="NCBI Taxonomy" id="1033252"/>
    <lineage>
        <taxon>Eukaryota</taxon>
        <taxon>Fungi</taxon>
        <taxon>Dikarya</taxon>
        <taxon>Basidiomycota</taxon>
        <taxon>Agaricomycotina</taxon>
        <taxon>Agaricomycetes</taxon>
        <taxon>Agaricomycetidae</taxon>
        <taxon>Agaricales</taxon>
        <taxon>Marasmiineae</taxon>
        <taxon>Mycenaceae</taxon>
        <taxon>Mycena</taxon>
    </lineage>
</organism>
<name>A0AAD7J445_9AGAR</name>
<reference evidence="3" key="1">
    <citation type="submission" date="2023-03" db="EMBL/GenBank/DDBJ databases">
        <title>Massive genome expansion in bonnet fungi (Mycena s.s.) driven by repeated elements and novel gene families across ecological guilds.</title>
        <authorList>
            <consortium name="Lawrence Berkeley National Laboratory"/>
            <person name="Harder C.B."/>
            <person name="Miyauchi S."/>
            <person name="Viragh M."/>
            <person name="Kuo A."/>
            <person name="Thoen E."/>
            <person name="Andreopoulos B."/>
            <person name="Lu D."/>
            <person name="Skrede I."/>
            <person name="Drula E."/>
            <person name="Henrissat B."/>
            <person name="Morin E."/>
            <person name="Kohler A."/>
            <person name="Barry K."/>
            <person name="LaButti K."/>
            <person name="Morin E."/>
            <person name="Salamov A."/>
            <person name="Lipzen A."/>
            <person name="Mereny Z."/>
            <person name="Hegedus B."/>
            <person name="Baldrian P."/>
            <person name="Stursova M."/>
            <person name="Weitz H."/>
            <person name="Taylor A."/>
            <person name="Grigoriev I.V."/>
            <person name="Nagy L.G."/>
            <person name="Martin F."/>
            <person name="Kauserud H."/>
        </authorList>
    </citation>
    <scope>NUCLEOTIDE SEQUENCE</scope>
    <source>
        <strain evidence="3">CBHHK182m</strain>
    </source>
</reference>
<proteinExistence type="predicted"/>
<protein>
    <submittedName>
        <fullName evidence="3">Uncharacterized protein</fullName>
    </submittedName>
</protein>
<dbReference type="AlphaFoldDB" id="A0AAD7J445"/>
<evidence type="ECO:0000256" key="2">
    <source>
        <dbReference type="SAM" id="Phobius"/>
    </source>
</evidence>
<keyword evidence="2" id="KW-1133">Transmembrane helix</keyword>
<evidence type="ECO:0000313" key="3">
    <source>
        <dbReference type="EMBL" id="KAJ7756348.1"/>
    </source>
</evidence>
<dbReference type="EMBL" id="JARKIB010000047">
    <property type="protein sequence ID" value="KAJ7756348.1"/>
    <property type="molecule type" value="Genomic_DNA"/>
</dbReference>
<sequence>MKAVERRVRPSLEAGAKYDKLASRPDAILDSRGSVQTLACFTDTQQWRQLLQEVSGFHESATFNRIVACPEPKESPKPQPMGGNMPMIFLFTTCTLCLLFILWRRASALRSVISHQLKTIAHSQSEGAIRLSEDDGPPAREFLEDDYDDDNEGVDLGTQTHGPTPLDSLLHESRAPAFPVPEQQGISS</sequence>
<gene>
    <name evidence="3" type="ORF">B0H16DRAFT_1315242</name>
</gene>